<comment type="subcellular location">
    <subcellularLocation>
        <location evidence="1">Membrane</location>
        <topology evidence="1">Multi-pass membrane protein</topology>
    </subcellularLocation>
</comment>
<sequence>MMDPVTIAVVTTGAGALIAGPVMALLALGFGAAGVTEGSIAASIQSMGILGTVAAPVFSLLQSTGAAGLAPVIIGVLGLGGGAVG</sequence>
<dbReference type="OrthoDB" id="7366896at2759"/>
<dbReference type="Gene3D" id="6.10.110.10">
    <property type="match status" value="1"/>
</dbReference>
<dbReference type="Pfam" id="PF06140">
    <property type="entry name" value="Ifi-6-16"/>
    <property type="match status" value="1"/>
</dbReference>
<comment type="similarity">
    <text evidence="2">Belongs to the IFI6/IFI27 family.</text>
</comment>
<evidence type="ECO:0000313" key="8">
    <source>
        <dbReference type="Proteomes" id="UP000192247"/>
    </source>
</evidence>
<dbReference type="InParanoid" id="A0A1V9XDM2"/>
<comment type="caution">
    <text evidence="7">The sequence shown here is derived from an EMBL/GenBank/DDBJ whole genome shotgun (WGS) entry which is preliminary data.</text>
</comment>
<evidence type="ECO:0000256" key="1">
    <source>
        <dbReference type="ARBA" id="ARBA00004141"/>
    </source>
</evidence>
<evidence type="ECO:0000256" key="5">
    <source>
        <dbReference type="ARBA" id="ARBA00023136"/>
    </source>
</evidence>
<feature type="non-terminal residue" evidence="7">
    <location>
        <position position="85"/>
    </location>
</feature>
<gene>
    <name evidence="7" type="ORF">BIW11_10875</name>
</gene>
<name>A0A1V9XDM2_9ACAR</name>
<evidence type="ECO:0000256" key="2">
    <source>
        <dbReference type="ARBA" id="ARBA00007262"/>
    </source>
</evidence>
<dbReference type="InterPro" id="IPR038213">
    <property type="entry name" value="IFI6/IFI27-like_sf"/>
</dbReference>
<keyword evidence="3 6" id="KW-0812">Transmembrane</keyword>
<dbReference type="InterPro" id="IPR009311">
    <property type="entry name" value="IFI6/IFI27-like"/>
</dbReference>
<dbReference type="EMBL" id="MNPL01013951">
    <property type="protein sequence ID" value="OQR71647.1"/>
    <property type="molecule type" value="Genomic_DNA"/>
</dbReference>
<keyword evidence="5 6" id="KW-0472">Membrane</keyword>
<evidence type="ECO:0000313" key="7">
    <source>
        <dbReference type="EMBL" id="OQR71647.1"/>
    </source>
</evidence>
<dbReference type="GO" id="GO:0016020">
    <property type="term" value="C:membrane"/>
    <property type="evidence" value="ECO:0007669"/>
    <property type="project" value="UniProtKB-SubCell"/>
</dbReference>
<evidence type="ECO:0000256" key="3">
    <source>
        <dbReference type="ARBA" id="ARBA00022692"/>
    </source>
</evidence>
<evidence type="ECO:0000256" key="4">
    <source>
        <dbReference type="ARBA" id="ARBA00022989"/>
    </source>
</evidence>
<feature type="transmembrane region" description="Helical" evidence="6">
    <location>
        <begin position="6"/>
        <end position="28"/>
    </location>
</feature>
<feature type="transmembrane region" description="Helical" evidence="6">
    <location>
        <begin position="66"/>
        <end position="84"/>
    </location>
</feature>
<feature type="transmembrane region" description="Helical" evidence="6">
    <location>
        <begin position="40"/>
        <end position="60"/>
    </location>
</feature>
<proteinExistence type="inferred from homology"/>
<reference evidence="7 8" key="1">
    <citation type="journal article" date="2017" name="Gigascience">
        <title>Draft genome of the honey bee ectoparasitic mite, Tropilaelaps mercedesae, is shaped by the parasitic life history.</title>
        <authorList>
            <person name="Dong X."/>
            <person name="Armstrong S.D."/>
            <person name="Xia D."/>
            <person name="Makepeace B.L."/>
            <person name="Darby A.C."/>
            <person name="Kadowaki T."/>
        </authorList>
    </citation>
    <scope>NUCLEOTIDE SEQUENCE [LARGE SCALE GENOMIC DNA]</scope>
    <source>
        <strain evidence="7">Wuxi-XJTLU</strain>
    </source>
</reference>
<organism evidence="7 8">
    <name type="scientific">Tropilaelaps mercedesae</name>
    <dbReference type="NCBI Taxonomy" id="418985"/>
    <lineage>
        <taxon>Eukaryota</taxon>
        <taxon>Metazoa</taxon>
        <taxon>Ecdysozoa</taxon>
        <taxon>Arthropoda</taxon>
        <taxon>Chelicerata</taxon>
        <taxon>Arachnida</taxon>
        <taxon>Acari</taxon>
        <taxon>Parasitiformes</taxon>
        <taxon>Mesostigmata</taxon>
        <taxon>Gamasina</taxon>
        <taxon>Dermanyssoidea</taxon>
        <taxon>Laelapidae</taxon>
        <taxon>Tropilaelaps</taxon>
    </lineage>
</organism>
<accession>A0A1V9XDM2</accession>
<keyword evidence="8" id="KW-1185">Reference proteome</keyword>
<dbReference type="Proteomes" id="UP000192247">
    <property type="component" value="Unassembled WGS sequence"/>
</dbReference>
<keyword evidence="4 6" id="KW-1133">Transmembrane helix</keyword>
<dbReference type="AlphaFoldDB" id="A0A1V9XDM2"/>
<evidence type="ECO:0000256" key="6">
    <source>
        <dbReference type="SAM" id="Phobius"/>
    </source>
</evidence>
<protein>
    <submittedName>
        <fullName evidence="7">Uncharacterized protein</fullName>
    </submittedName>
</protein>